<proteinExistence type="predicted"/>
<dbReference type="EMBL" id="CM047740">
    <property type="protein sequence ID" value="KAJ0040273.1"/>
    <property type="molecule type" value="Genomic_DNA"/>
</dbReference>
<reference evidence="2" key="1">
    <citation type="journal article" date="2023" name="G3 (Bethesda)">
        <title>Genome assembly and association tests identify interacting loci associated with vigor, precocity, and sex in interspecific pistachio rootstocks.</title>
        <authorList>
            <person name="Palmer W."/>
            <person name="Jacygrad E."/>
            <person name="Sagayaradj S."/>
            <person name="Cavanaugh K."/>
            <person name="Han R."/>
            <person name="Bertier L."/>
            <person name="Beede B."/>
            <person name="Kafkas S."/>
            <person name="Golino D."/>
            <person name="Preece J."/>
            <person name="Michelmore R."/>
        </authorList>
    </citation>
    <scope>NUCLEOTIDE SEQUENCE [LARGE SCALE GENOMIC DNA]</scope>
</reference>
<comment type="caution">
    <text evidence="1">The sequence shown here is derived from an EMBL/GenBank/DDBJ whole genome shotgun (WGS) entry which is preliminary data.</text>
</comment>
<evidence type="ECO:0000313" key="2">
    <source>
        <dbReference type="Proteomes" id="UP001163603"/>
    </source>
</evidence>
<name>A0ACC0YQ38_9ROSI</name>
<organism evidence="1 2">
    <name type="scientific">Pistacia integerrima</name>
    <dbReference type="NCBI Taxonomy" id="434235"/>
    <lineage>
        <taxon>Eukaryota</taxon>
        <taxon>Viridiplantae</taxon>
        <taxon>Streptophyta</taxon>
        <taxon>Embryophyta</taxon>
        <taxon>Tracheophyta</taxon>
        <taxon>Spermatophyta</taxon>
        <taxon>Magnoliopsida</taxon>
        <taxon>eudicotyledons</taxon>
        <taxon>Gunneridae</taxon>
        <taxon>Pentapetalae</taxon>
        <taxon>rosids</taxon>
        <taxon>malvids</taxon>
        <taxon>Sapindales</taxon>
        <taxon>Anacardiaceae</taxon>
        <taxon>Pistacia</taxon>
    </lineage>
</organism>
<dbReference type="Proteomes" id="UP001163603">
    <property type="component" value="Chromosome 5"/>
</dbReference>
<evidence type="ECO:0000313" key="1">
    <source>
        <dbReference type="EMBL" id="KAJ0040273.1"/>
    </source>
</evidence>
<keyword evidence="2" id="KW-1185">Reference proteome</keyword>
<sequence>MGYCMPKESQRLYVPSKGWIETGVVERSPQDSPLGLDIPGKEEGNRQPLPIPERPWVSTSLDFIKLATGEACSVETAAALFYKNVVKYFGVPVDLVSDRDAWFTGRFWTTLFNMMGTKLKFSTTNHPQMDNDSGDRQGECILGGFCYNMHKSSSTELSPFELVLGQQPLTPIEIARHPAKGKFPGVDKVARDRRPLEFDVGDQVLLKLTPQIWKKIKSKRVHRALVPKYDGPFEVVSRVGVVAYRLKLPERIKVHPTFHVSFLKPFHADKDDSSRTQAKKGASST</sequence>
<accession>A0ACC0YQ38</accession>
<gene>
    <name evidence="1" type="ORF">Pint_26945</name>
</gene>
<protein>
    <submittedName>
        <fullName evidence="1">Uncharacterized protein</fullName>
    </submittedName>
</protein>